<proteinExistence type="predicted"/>
<accession>F3U9E6</accession>
<dbReference type="RefSeq" id="WP_002920733.1">
    <property type="nucleotide sequence ID" value="NZ_GL890990.1"/>
</dbReference>
<protein>
    <submittedName>
        <fullName evidence="1">ATP synthase subunit alpha</fullName>
        <ecNumber evidence="1">3.6.3.14</ecNumber>
    </submittedName>
</protein>
<dbReference type="EC" id="3.6.3.14" evidence="1"/>
<dbReference type="PATRIC" id="fig|888820.3.peg.249"/>
<organism evidence="1 2">
    <name type="scientific">Streptococcus sanguinis SK1056</name>
    <dbReference type="NCBI Taxonomy" id="888820"/>
    <lineage>
        <taxon>Bacteria</taxon>
        <taxon>Bacillati</taxon>
        <taxon>Bacillota</taxon>
        <taxon>Bacilli</taxon>
        <taxon>Lactobacillales</taxon>
        <taxon>Streptococcaceae</taxon>
        <taxon>Streptococcus</taxon>
    </lineage>
</organism>
<name>F3U9E6_STRSA</name>
<dbReference type="Proteomes" id="UP000004171">
    <property type="component" value="Unassembled WGS sequence"/>
</dbReference>
<dbReference type="AlphaFoldDB" id="F3U9E6"/>
<evidence type="ECO:0000313" key="1">
    <source>
        <dbReference type="EMBL" id="EGJ40251.1"/>
    </source>
</evidence>
<gene>
    <name evidence="1" type="ORF">HMPREF9393_0249</name>
</gene>
<dbReference type="EMBL" id="AFFL01000001">
    <property type="protein sequence ID" value="EGJ40251.1"/>
    <property type="molecule type" value="Genomic_DNA"/>
</dbReference>
<comment type="caution">
    <text evidence="1">The sequence shown here is derived from an EMBL/GenBank/DDBJ whole genome shotgun (WGS) entry which is preliminary data.</text>
</comment>
<reference evidence="1 2" key="1">
    <citation type="submission" date="2011-03" db="EMBL/GenBank/DDBJ databases">
        <authorList>
            <person name="Muzny D."/>
            <person name="Qin X."/>
            <person name="Deng J."/>
            <person name="Jiang H."/>
            <person name="Liu Y."/>
            <person name="Qu J."/>
            <person name="Song X.-Z."/>
            <person name="Zhang L."/>
            <person name="Thornton R."/>
            <person name="Coyle M."/>
            <person name="Francisco L."/>
            <person name="Jackson L."/>
            <person name="Javaid M."/>
            <person name="Korchina V."/>
            <person name="Kovar C."/>
            <person name="Mata R."/>
            <person name="Mathew T."/>
            <person name="Ngo R."/>
            <person name="Nguyen L."/>
            <person name="Nguyen N."/>
            <person name="Okwuonu G."/>
            <person name="Ongeri F."/>
            <person name="Pham C."/>
            <person name="Simmons D."/>
            <person name="Wilczek-Boney K."/>
            <person name="Hale W."/>
            <person name="Jakkamsetti A."/>
            <person name="Pham P."/>
            <person name="Ruth R."/>
            <person name="San Lucas F."/>
            <person name="Warren J."/>
            <person name="Zhang J."/>
            <person name="Zhao Z."/>
            <person name="Zhou C."/>
            <person name="Zhu D."/>
            <person name="Lee S."/>
            <person name="Bess C."/>
            <person name="Blankenburg K."/>
            <person name="Forbes L."/>
            <person name="Fu Q."/>
            <person name="Gubbala S."/>
            <person name="Hirani K."/>
            <person name="Jayaseelan J.C."/>
            <person name="Lara F."/>
            <person name="Munidasa M."/>
            <person name="Palculict T."/>
            <person name="Patil S."/>
            <person name="Pu L.-L."/>
            <person name="Saada N."/>
            <person name="Tang L."/>
            <person name="Weissenberger G."/>
            <person name="Zhu Y."/>
            <person name="Hemphill L."/>
            <person name="Shang Y."/>
            <person name="Youmans B."/>
            <person name="Ayvaz T."/>
            <person name="Ross M."/>
            <person name="Santibanez J."/>
            <person name="Aqrawi P."/>
            <person name="Gross S."/>
            <person name="Joshi V."/>
            <person name="Fowler G."/>
            <person name="Nazareth L."/>
            <person name="Reid J."/>
            <person name="Worley K."/>
            <person name="Petrosino J."/>
            <person name="Highlander S."/>
            <person name="Gibbs R."/>
        </authorList>
    </citation>
    <scope>NUCLEOTIDE SEQUENCE [LARGE SCALE GENOMIC DNA]</scope>
    <source>
        <strain evidence="1 2">SK1056</strain>
    </source>
</reference>
<sequence>MSRRTIKMDQIRSVEATLHDYISSGFGQAQVGAIVQDESAETLRKDMQDDFNRIVRGRF</sequence>
<evidence type="ECO:0000313" key="2">
    <source>
        <dbReference type="Proteomes" id="UP000004171"/>
    </source>
</evidence>
<dbReference type="HOGENOM" id="CLU_2959006_0_0_9"/>
<dbReference type="GO" id="GO:0016787">
    <property type="term" value="F:hydrolase activity"/>
    <property type="evidence" value="ECO:0007669"/>
    <property type="project" value="UniProtKB-KW"/>
</dbReference>
<keyword evidence="1" id="KW-0378">Hydrolase</keyword>